<evidence type="ECO:0000313" key="1">
    <source>
        <dbReference type="EMBL" id="CAB4123232.1"/>
    </source>
</evidence>
<accession>A0A6J5KPY0</accession>
<gene>
    <name evidence="1" type="ORF">UFOVP29_391</name>
</gene>
<protein>
    <submittedName>
        <fullName evidence="1">Uncharacterized protein</fullName>
    </submittedName>
</protein>
<dbReference type="EMBL" id="LR796167">
    <property type="protein sequence ID" value="CAB4123232.1"/>
    <property type="molecule type" value="Genomic_DNA"/>
</dbReference>
<reference evidence="1" key="1">
    <citation type="submission" date="2020-04" db="EMBL/GenBank/DDBJ databases">
        <authorList>
            <person name="Chiriac C."/>
            <person name="Salcher M."/>
            <person name="Ghai R."/>
            <person name="Kavagutti S V."/>
        </authorList>
    </citation>
    <scope>NUCLEOTIDE SEQUENCE</scope>
</reference>
<organism evidence="1">
    <name type="scientific">uncultured Caudovirales phage</name>
    <dbReference type="NCBI Taxonomy" id="2100421"/>
    <lineage>
        <taxon>Viruses</taxon>
        <taxon>Duplodnaviria</taxon>
        <taxon>Heunggongvirae</taxon>
        <taxon>Uroviricota</taxon>
        <taxon>Caudoviricetes</taxon>
        <taxon>Peduoviridae</taxon>
        <taxon>Maltschvirus</taxon>
        <taxon>Maltschvirus maltsch</taxon>
    </lineage>
</organism>
<sequence length="151" mass="16743">MTLAPKSSVFSTVWNGGAVYNYGNIDTAAILTAPSYSYTAGGGITQARPNAIEIRNDLRETLLTISAQGDVQFLKNPNQAAQQLVKLCQNHIDKKAARVSAMQRSYRRGVEKCLRLARTMEKDQLISLLEREINVRLGSEMIQLLKETGEE</sequence>
<name>A0A6J5KPY0_9CAUD</name>
<proteinExistence type="predicted"/>